<feature type="domain" description="Cyclic nucleotide-binding" evidence="1">
    <location>
        <begin position="94"/>
        <end position="221"/>
    </location>
</feature>
<dbReference type="EMBL" id="HACM01003150">
    <property type="protein sequence ID" value="CRZ03592.1"/>
    <property type="molecule type" value="Transcribed_RNA"/>
</dbReference>
<evidence type="ECO:0000259" key="1">
    <source>
        <dbReference type="PROSITE" id="PS50042"/>
    </source>
</evidence>
<dbReference type="CDD" id="cd00038">
    <property type="entry name" value="CAP_ED"/>
    <property type="match status" value="1"/>
</dbReference>
<dbReference type="InterPro" id="IPR000595">
    <property type="entry name" value="cNMP-bd_dom"/>
</dbReference>
<proteinExistence type="predicted"/>
<dbReference type="AlphaFoldDB" id="A0A0H5QPQ5"/>
<dbReference type="InterPro" id="IPR014710">
    <property type="entry name" value="RmlC-like_jellyroll"/>
</dbReference>
<evidence type="ECO:0000313" key="2">
    <source>
        <dbReference type="EMBL" id="CRZ03592.1"/>
    </source>
</evidence>
<dbReference type="SUPFAM" id="SSF51206">
    <property type="entry name" value="cAMP-binding domain-like"/>
    <property type="match status" value="1"/>
</dbReference>
<name>A0A0H5QPQ5_9EUKA</name>
<dbReference type="PROSITE" id="PS50042">
    <property type="entry name" value="CNMP_BINDING_3"/>
    <property type="match status" value="1"/>
</dbReference>
<dbReference type="InterPro" id="IPR018490">
    <property type="entry name" value="cNMP-bd_dom_sf"/>
</dbReference>
<feature type="non-terminal residue" evidence="2">
    <location>
        <position position="278"/>
    </location>
</feature>
<protein>
    <recommendedName>
        <fullName evidence="1">Cyclic nucleotide-binding domain-containing protein</fullName>
    </recommendedName>
</protein>
<accession>A0A0H5QPQ5</accession>
<dbReference type="SMART" id="SM00100">
    <property type="entry name" value="cNMP"/>
    <property type="match status" value="1"/>
</dbReference>
<dbReference type="PANTHER" id="PTHR23011">
    <property type="entry name" value="CYCLIC NUCLEOTIDE-BINDING DOMAIN CONTAINING PROTEIN"/>
    <property type="match status" value="1"/>
</dbReference>
<dbReference type="PANTHER" id="PTHR23011:SF28">
    <property type="entry name" value="CYCLIC NUCLEOTIDE-BINDING DOMAIN CONTAINING PROTEIN"/>
    <property type="match status" value="1"/>
</dbReference>
<sequence length="278" mass="31851">TTFGYPLQPEAIAEVKRLKRRSPCIRRWDMIRTAFFPINVNENASSVKARNNSARAVSDSLVISCPYRFYRELVDEQRQYLNGQAKSLLTSMSMFSTWGESRLDRLTSKMIRREFSKKQMIIDQGASLNFIYFVATGSISLTRQIHIYRHNKWPVDSIKWERLDVNTTKSFVVDVVKANDCFGDEAILGVRRSPTAAICLSDHCTLLLLPRSAFIHLYQPTILQHVLTRRTLAREFAFFKVYSSLKNSNSIENLSSLKVLDDDEVAFTNSGETDSTTI</sequence>
<feature type="non-terminal residue" evidence="2">
    <location>
        <position position="1"/>
    </location>
</feature>
<dbReference type="Gene3D" id="2.60.120.10">
    <property type="entry name" value="Jelly Rolls"/>
    <property type="match status" value="1"/>
</dbReference>
<organism evidence="2">
    <name type="scientific">Spongospora subterranea</name>
    <dbReference type="NCBI Taxonomy" id="70186"/>
    <lineage>
        <taxon>Eukaryota</taxon>
        <taxon>Sar</taxon>
        <taxon>Rhizaria</taxon>
        <taxon>Endomyxa</taxon>
        <taxon>Phytomyxea</taxon>
        <taxon>Plasmodiophorida</taxon>
        <taxon>Plasmodiophoridae</taxon>
        <taxon>Spongospora</taxon>
    </lineage>
</organism>
<reference evidence="2" key="1">
    <citation type="submission" date="2015-04" db="EMBL/GenBank/DDBJ databases">
        <title>The genome sequence of the plant pathogenic Rhizarian Plasmodiophora brassicae reveals insights in its biotrophic life cycle and the origin of chitin synthesis.</title>
        <authorList>
            <person name="Schwelm A."/>
            <person name="Fogelqvist J."/>
            <person name="Knaust A."/>
            <person name="Julke S."/>
            <person name="Lilja T."/>
            <person name="Dhandapani V."/>
            <person name="Bonilla-Rosso G."/>
            <person name="Karlsson M."/>
            <person name="Shevchenko A."/>
            <person name="Choi S.R."/>
            <person name="Kim H.G."/>
            <person name="Park J.Y."/>
            <person name="Lim Y.P."/>
            <person name="Ludwig-Muller J."/>
            <person name="Dixelius C."/>
        </authorList>
    </citation>
    <scope>NUCLEOTIDE SEQUENCE</scope>
    <source>
        <tissue evidence="2">Potato root galls</tissue>
    </source>
</reference>